<proteinExistence type="predicted"/>
<dbReference type="Pfam" id="PF13968">
    <property type="entry name" value="DUF4220"/>
    <property type="match status" value="1"/>
</dbReference>
<feature type="transmembrane region" description="Helical" evidence="1">
    <location>
        <begin position="41"/>
        <end position="62"/>
    </location>
</feature>
<dbReference type="InterPro" id="IPR025315">
    <property type="entry name" value="DUF4220"/>
</dbReference>
<gene>
    <name evidence="3" type="ORF">DCAR_0310669</name>
</gene>
<evidence type="ECO:0000313" key="3">
    <source>
        <dbReference type="EMBL" id="WOG91420.1"/>
    </source>
</evidence>
<feature type="transmembrane region" description="Helical" evidence="1">
    <location>
        <begin position="306"/>
        <end position="331"/>
    </location>
</feature>
<dbReference type="Proteomes" id="UP000077755">
    <property type="component" value="Chromosome 3"/>
</dbReference>
<organism evidence="3 4">
    <name type="scientific">Daucus carota subsp. sativus</name>
    <name type="common">Carrot</name>
    <dbReference type="NCBI Taxonomy" id="79200"/>
    <lineage>
        <taxon>Eukaryota</taxon>
        <taxon>Viridiplantae</taxon>
        <taxon>Streptophyta</taxon>
        <taxon>Embryophyta</taxon>
        <taxon>Tracheophyta</taxon>
        <taxon>Spermatophyta</taxon>
        <taxon>Magnoliopsida</taxon>
        <taxon>eudicotyledons</taxon>
        <taxon>Gunneridae</taxon>
        <taxon>Pentapetalae</taxon>
        <taxon>asterids</taxon>
        <taxon>campanulids</taxon>
        <taxon>Apiales</taxon>
        <taxon>Apiaceae</taxon>
        <taxon>Apioideae</taxon>
        <taxon>Scandiceae</taxon>
        <taxon>Daucinae</taxon>
        <taxon>Daucus</taxon>
        <taxon>Daucus sect. Daucus</taxon>
    </lineage>
</organism>
<accession>A0AAF0WNV0</accession>
<keyword evidence="1" id="KW-1133">Transmembrane helix</keyword>
<evidence type="ECO:0000259" key="2">
    <source>
        <dbReference type="Pfam" id="PF13968"/>
    </source>
</evidence>
<dbReference type="Pfam" id="PF04578">
    <property type="entry name" value="DUF594"/>
    <property type="match status" value="1"/>
</dbReference>
<name>A0AAF0WNV0_DAUCS</name>
<evidence type="ECO:0000256" key="1">
    <source>
        <dbReference type="SAM" id="Phobius"/>
    </source>
</evidence>
<dbReference type="EMBL" id="CP093345">
    <property type="protein sequence ID" value="WOG91420.1"/>
    <property type="molecule type" value="Genomic_DNA"/>
</dbReference>
<keyword evidence="1" id="KW-0812">Transmembrane</keyword>
<sequence>MIVFNGWELWACILLSLFLQIFLTIAGTFRRLASRRWFVKILWLAYLLADFVAVLGLGLLVSRQSLLYNNCLNEKHCYTDEALMYWATFFLVHLGGPDNITAFSTVDNELWLRDLFSISSKCITVAYAIYESVRTSSKVSLPVLLLFFYGIIKCIDIERTCALYYASAKGFRNSMLSKNYLQVRLVSDMNKVDLSKTEVLQYALVYSTAFKGLVVDLSVSISQRNQSREFFLQRSIEQAFRLVELELDYLYDVLFTKILVLHHKVGLSCRILSFIAVVSSFVLFYFDFVASPLPPSDIATPEFHKIDIVVTCILFIGAILMEVIAFFMLLFCDWTVVKLSPLSDANSNRQSWKDKLLACILSYKHTISAFFHHCLYLVGIENQREIRITERWWANSFSAFNLIYHCLHGGRQNIYPRLVKFLMEFLYAEPYALSGHLATFIFDQLKMKSKKAESLAIAKQIYSSRGEWVLDELEDGCQAFLPYVAKYDYEDILLLWHIATEVCYNDNQDKVTNQEQRRTAKDLSDYMLYLMVMKPDMMYGVSSNGEIKFRETCTEVSKFFDTELPELKNRQFSYTYRGEREEALQKIACQRILFHETEAEHVTVCRDVPTLFTASELAKELNKLPSEEKWLLISKLWVELLSYAATHIRSSAHAEQLSKGGELITVVWLLMAHFGLGDH</sequence>
<feature type="transmembrane region" description="Helical" evidence="1">
    <location>
        <begin position="267"/>
        <end position="286"/>
    </location>
</feature>
<dbReference type="AlphaFoldDB" id="A0AAF0WNV0"/>
<keyword evidence="4" id="KW-1185">Reference proteome</keyword>
<evidence type="ECO:0000313" key="4">
    <source>
        <dbReference type="Proteomes" id="UP000077755"/>
    </source>
</evidence>
<feature type="transmembrane region" description="Helical" evidence="1">
    <location>
        <begin position="6"/>
        <end position="29"/>
    </location>
</feature>
<keyword evidence="1" id="KW-0472">Membrane</keyword>
<dbReference type="PANTHER" id="PTHR31325">
    <property type="entry name" value="OS01G0798800 PROTEIN-RELATED"/>
    <property type="match status" value="1"/>
</dbReference>
<feature type="domain" description="DUF4220" evidence="2">
    <location>
        <begin position="43"/>
        <end position="403"/>
    </location>
</feature>
<protein>
    <recommendedName>
        <fullName evidence="2">DUF4220 domain-containing protein</fullName>
    </recommendedName>
</protein>
<reference evidence="3" key="1">
    <citation type="journal article" date="2016" name="Nat. Genet.">
        <title>A high-quality carrot genome assembly provides new insights into carotenoid accumulation and asterid genome evolution.</title>
        <authorList>
            <person name="Iorizzo M."/>
            <person name="Ellison S."/>
            <person name="Senalik D."/>
            <person name="Zeng P."/>
            <person name="Satapoomin P."/>
            <person name="Huang J."/>
            <person name="Bowman M."/>
            <person name="Iovene M."/>
            <person name="Sanseverino W."/>
            <person name="Cavagnaro P."/>
            <person name="Yildiz M."/>
            <person name="Macko-Podgorni A."/>
            <person name="Moranska E."/>
            <person name="Grzebelus E."/>
            <person name="Grzebelus D."/>
            <person name="Ashrafi H."/>
            <person name="Zheng Z."/>
            <person name="Cheng S."/>
            <person name="Spooner D."/>
            <person name="Van Deynze A."/>
            <person name="Simon P."/>
        </authorList>
    </citation>
    <scope>NUCLEOTIDE SEQUENCE</scope>
    <source>
        <tissue evidence="3">Leaf</tissue>
    </source>
</reference>
<dbReference type="InterPro" id="IPR007658">
    <property type="entry name" value="DUF594"/>
</dbReference>
<reference evidence="3" key="2">
    <citation type="submission" date="2022-03" db="EMBL/GenBank/DDBJ databases">
        <title>Draft title - Genomic analysis of global carrot germplasm unveils the trajectory of domestication and the origin of high carotenoid orange carrot.</title>
        <authorList>
            <person name="Iorizzo M."/>
            <person name="Ellison S."/>
            <person name="Senalik D."/>
            <person name="Macko-Podgorni A."/>
            <person name="Grzebelus D."/>
            <person name="Bostan H."/>
            <person name="Rolling W."/>
            <person name="Curaba J."/>
            <person name="Simon P."/>
        </authorList>
    </citation>
    <scope>NUCLEOTIDE SEQUENCE</scope>
    <source>
        <tissue evidence="3">Leaf</tissue>
    </source>
</reference>